<evidence type="ECO:0000256" key="1">
    <source>
        <dbReference type="ARBA" id="ARBA00004141"/>
    </source>
</evidence>
<accession>A0ABU7JB35</accession>
<feature type="transmembrane region" description="Helical" evidence="5">
    <location>
        <begin position="184"/>
        <end position="199"/>
    </location>
</feature>
<feature type="transmembrane region" description="Helical" evidence="5">
    <location>
        <begin position="80"/>
        <end position="99"/>
    </location>
</feature>
<feature type="transmembrane region" description="Helical" evidence="5">
    <location>
        <begin position="21"/>
        <end position="39"/>
    </location>
</feature>
<dbReference type="PANTHER" id="PTHR37422">
    <property type="entry name" value="TEICHURONIC ACID BIOSYNTHESIS PROTEIN TUAE"/>
    <property type="match status" value="1"/>
</dbReference>
<reference evidence="7 8" key="1">
    <citation type="submission" date="2023-06" db="EMBL/GenBank/DDBJ databases">
        <title>Alkalimonas sp., MEB004 an alkaliphilic bacterium isolated from Lonar Lake, India.</title>
        <authorList>
            <person name="Joshi A."/>
            <person name="Thite S."/>
        </authorList>
    </citation>
    <scope>NUCLEOTIDE SEQUENCE [LARGE SCALE GENOMIC DNA]</scope>
    <source>
        <strain evidence="7 8">MEB004</strain>
    </source>
</reference>
<name>A0ABU7JB35_9GAMM</name>
<dbReference type="GO" id="GO:0016874">
    <property type="term" value="F:ligase activity"/>
    <property type="evidence" value="ECO:0007669"/>
    <property type="project" value="UniProtKB-KW"/>
</dbReference>
<evidence type="ECO:0000313" key="8">
    <source>
        <dbReference type="Proteomes" id="UP001339167"/>
    </source>
</evidence>
<keyword evidence="3 5" id="KW-1133">Transmembrane helix</keyword>
<evidence type="ECO:0000256" key="4">
    <source>
        <dbReference type="ARBA" id="ARBA00023136"/>
    </source>
</evidence>
<evidence type="ECO:0000256" key="5">
    <source>
        <dbReference type="SAM" id="Phobius"/>
    </source>
</evidence>
<dbReference type="InterPro" id="IPR051533">
    <property type="entry name" value="WaaL-like"/>
</dbReference>
<keyword evidence="8" id="KW-1185">Reference proteome</keyword>
<dbReference type="InterPro" id="IPR007016">
    <property type="entry name" value="O-antigen_ligase-rel_domated"/>
</dbReference>
<feature type="transmembrane region" description="Helical" evidence="5">
    <location>
        <begin position="422"/>
        <end position="443"/>
    </location>
</feature>
<feature type="transmembrane region" description="Helical" evidence="5">
    <location>
        <begin position="250"/>
        <end position="269"/>
    </location>
</feature>
<evidence type="ECO:0000259" key="6">
    <source>
        <dbReference type="Pfam" id="PF04932"/>
    </source>
</evidence>
<evidence type="ECO:0000256" key="2">
    <source>
        <dbReference type="ARBA" id="ARBA00022692"/>
    </source>
</evidence>
<comment type="caution">
    <text evidence="7">The sequence shown here is derived from an EMBL/GenBank/DDBJ whole genome shotgun (WGS) entry which is preliminary data.</text>
</comment>
<feature type="domain" description="O-antigen ligase-related" evidence="6">
    <location>
        <begin position="214"/>
        <end position="332"/>
    </location>
</feature>
<organism evidence="7 8">
    <name type="scientific">Alkalimonas mucilaginosa</name>
    <dbReference type="NCBI Taxonomy" id="3057676"/>
    <lineage>
        <taxon>Bacteria</taxon>
        <taxon>Pseudomonadati</taxon>
        <taxon>Pseudomonadota</taxon>
        <taxon>Gammaproteobacteria</taxon>
        <taxon>Alkalimonas</taxon>
    </lineage>
</organism>
<dbReference type="Proteomes" id="UP001339167">
    <property type="component" value="Unassembled WGS sequence"/>
</dbReference>
<keyword evidence="4 5" id="KW-0472">Membrane</keyword>
<proteinExistence type="predicted"/>
<evidence type="ECO:0000256" key="3">
    <source>
        <dbReference type="ARBA" id="ARBA00022989"/>
    </source>
</evidence>
<feature type="transmembrane region" description="Helical" evidence="5">
    <location>
        <begin position="132"/>
        <end position="151"/>
    </location>
</feature>
<comment type="subcellular location">
    <subcellularLocation>
        <location evidence="1">Membrane</location>
        <topology evidence="1">Multi-pass membrane protein</topology>
    </subcellularLocation>
</comment>
<protein>
    <submittedName>
        <fullName evidence="7">O-antigen ligase family protein</fullName>
    </submittedName>
</protein>
<feature type="transmembrane region" description="Helical" evidence="5">
    <location>
        <begin position="105"/>
        <end position="125"/>
    </location>
</feature>
<feature type="transmembrane region" description="Helical" evidence="5">
    <location>
        <begin position="206"/>
        <end position="222"/>
    </location>
</feature>
<dbReference type="Pfam" id="PF04932">
    <property type="entry name" value="Wzy_C"/>
    <property type="match status" value="1"/>
</dbReference>
<feature type="transmembrane region" description="Helical" evidence="5">
    <location>
        <begin position="45"/>
        <end position="68"/>
    </location>
</feature>
<evidence type="ECO:0000313" key="7">
    <source>
        <dbReference type="EMBL" id="MEE2022901.1"/>
    </source>
</evidence>
<sequence length="447" mass="49706">MTHVRVQAVQQAQQQTLPQEQSSSIVFFFLFLYATFVLIRPQEFIGFLIGFPIIMIFTILGTATALLVHRPLRWSIQQTMLLLMLPVISVSALLNGWGTKGLVESQGMLISSILPLFLFASVVSTASRQTKLMLLSITASLIMIHNGWVQYTSYDAFGWTGTQAVAGDLRRIVYVGIFQDPNDLGMLIVMNLPFVAYFFHRGGAMMKLLCLGVFAVFMYGVYITGSRGTVLGTAALFGFYLLLRYGGTRMILAGITLGPVVATLLSQFGGLSSDEASARARLYAWYDGVHYLLGNPVFGIGKGNFMDWHGRTAHNSYILVASELGTLGYTLWGGALALTVYIGYKIFKLPVERFANHPQKELILNEIKISTALFFSMIAYLVTAFFLSRSYILLLFIFIGMNIAAHYRVMKWAPEIKALLTYKTALYCGLASWILVFMVYGTLKVSL</sequence>
<dbReference type="PANTHER" id="PTHR37422:SF13">
    <property type="entry name" value="LIPOPOLYSACCHARIDE BIOSYNTHESIS PROTEIN PA4999-RELATED"/>
    <property type="match status" value="1"/>
</dbReference>
<keyword evidence="7" id="KW-0436">Ligase</keyword>
<dbReference type="EMBL" id="JAUGZK010000001">
    <property type="protein sequence ID" value="MEE2022901.1"/>
    <property type="molecule type" value="Genomic_DNA"/>
</dbReference>
<dbReference type="RefSeq" id="WP_330086258.1">
    <property type="nucleotide sequence ID" value="NZ_JAUGZK010000001.1"/>
</dbReference>
<gene>
    <name evidence="7" type="ORF">QWF21_01475</name>
</gene>
<keyword evidence="2 5" id="KW-0812">Transmembrane</keyword>